<evidence type="ECO:0000313" key="1">
    <source>
        <dbReference type="EMBL" id="ASJ00723.1"/>
    </source>
</evidence>
<dbReference type="AlphaFoldDB" id="A0A2Z2M681"/>
<keyword evidence="2" id="KW-1185">Reference proteome</keyword>
<dbReference type="OrthoDB" id="100944at2157"/>
<accession>A0A2Z2M681</accession>
<dbReference type="KEGG" id="tgg:A3K92_04140"/>
<gene>
    <name evidence="1" type="ORF">A3K92_04140</name>
</gene>
<protein>
    <submittedName>
        <fullName evidence="1">Uncharacterized protein</fullName>
    </submittedName>
</protein>
<dbReference type="GeneID" id="33331712"/>
<reference evidence="1 2" key="1">
    <citation type="submission" date="2016-03" db="EMBL/GenBank/DDBJ databases">
        <title>Complete genome sequence of Thermococcus gorgonarius.</title>
        <authorList>
            <person name="Oger P.M."/>
        </authorList>
    </citation>
    <scope>NUCLEOTIDE SEQUENCE [LARGE SCALE GENOMIC DNA]</scope>
    <source>
        <strain evidence="1 2">W-12</strain>
    </source>
</reference>
<dbReference type="Proteomes" id="UP000250134">
    <property type="component" value="Chromosome"/>
</dbReference>
<name>A0A2Z2M681_THEGO</name>
<proteinExistence type="predicted"/>
<dbReference type="EMBL" id="CP014855">
    <property type="protein sequence ID" value="ASJ00723.1"/>
    <property type="molecule type" value="Genomic_DNA"/>
</dbReference>
<dbReference type="RefSeq" id="WP_088885061.1">
    <property type="nucleotide sequence ID" value="NZ_CP014855.1"/>
</dbReference>
<organism evidence="1 2">
    <name type="scientific">Thermococcus gorgonarius</name>
    <dbReference type="NCBI Taxonomy" id="71997"/>
    <lineage>
        <taxon>Archaea</taxon>
        <taxon>Methanobacteriati</taxon>
        <taxon>Methanobacteriota</taxon>
        <taxon>Thermococci</taxon>
        <taxon>Thermococcales</taxon>
        <taxon>Thermococcaceae</taxon>
        <taxon>Thermococcus</taxon>
    </lineage>
</organism>
<sequence length="366" mass="40691">MKWRLLLAVLLGLLVGGMATGSSYIPVQKPIYPAPPQGALTKVFTGPDASLHAHSFVKGKEVTLAINFSAIKDATFIGIALRPIGNGAYAPAYYVVQGAEPNDYPRLQRKFEEFAETHFRTQVSNIKIASAIEPNVNWNYAGSIDWVTSTSSLFGQKGVLELKGFYYYYPIDSNTIEYYAKTRVRGDVSSSDVALKDLRLRVSTGGTYEALEDFLPDGHMGPMTSYSEAITVELDSEKTAQISASAGYSVNTNDGYYFRMDTHTLDPNNYVDFHAYDFKKDVPWLPDPPAFGMPFFFESAVTMKVKSPTNNACYFGIFNYDASAEFYVINTWLLGMPVTFPPYLVTAPKDIKISVFVYPPHTVFHS</sequence>
<evidence type="ECO:0000313" key="2">
    <source>
        <dbReference type="Proteomes" id="UP000250134"/>
    </source>
</evidence>